<evidence type="ECO:0000256" key="4">
    <source>
        <dbReference type="ARBA" id="ARBA00022691"/>
    </source>
</evidence>
<gene>
    <name evidence="8" type="ORF">AABB24_038494</name>
</gene>
<keyword evidence="2" id="KW-0489">Methyltransferase</keyword>
<evidence type="ECO:0000256" key="1">
    <source>
        <dbReference type="ARBA" id="ARBA00004123"/>
    </source>
</evidence>
<dbReference type="EMBL" id="JBJKTR010000023">
    <property type="protein sequence ID" value="KAL3324365.1"/>
    <property type="molecule type" value="Genomic_DNA"/>
</dbReference>
<protein>
    <recommendedName>
        <fullName evidence="7">GYF domain-containing protein</fullName>
    </recommendedName>
</protein>
<dbReference type="GO" id="GO:0032259">
    <property type="term" value="P:methylation"/>
    <property type="evidence" value="ECO:0007669"/>
    <property type="project" value="UniProtKB-KW"/>
</dbReference>
<dbReference type="GO" id="GO:0006325">
    <property type="term" value="P:chromatin organization"/>
    <property type="evidence" value="ECO:0007669"/>
    <property type="project" value="UniProtKB-KW"/>
</dbReference>
<evidence type="ECO:0000256" key="5">
    <source>
        <dbReference type="ARBA" id="ARBA00022853"/>
    </source>
</evidence>
<reference evidence="8 9" key="1">
    <citation type="submission" date="2024-05" db="EMBL/GenBank/DDBJ databases">
        <title>De novo assembly of an allotetraploid wild potato.</title>
        <authorList>
            <person name="Hosaka A.J."/>
        </authorList>
    </citation>
    <scope>NUCLEOTIDE SEQUENCE [LARGE SCALE GENOMIC DNA]</scope>
    <source>
        <tissue evidence="8">Young leaves</tissue>
    </source>
</reference>
<keyword evidence="4" id="KW-0949">S-adenosyl-L-methionine</keyword>
<dbReference type="PANTHER" id="PTHR45814:SF2">
    <property type="entry name" value="HISTONE-LYSINE N-METHYLTRANSFERASE SETD1"/>
    <property type="match status" value="1"/>
</dbReference>
<evidence type="ECO:0000259" key="7">
    <source>
        <dbReference type="PROSITE" id="PS50829"/>
    </source>
</evidence>
<comment type="subcellular location">
    <subcellularLocation>
        <location evidence="1">Nucleus</location>
    </subcellularLocation>
</comment>
<proteinExistence type="predicted"/>
<evidence type="ECO:0000256" key="3">
    <source>
        <dbReference type="ARBA" id="ARBA00022679"/>
    </source>
</evidence>
<dbReference type="GO" id="GO:0005634">
    <property type="term" value="C:nucleus"/>
    <property type="evidence" value="ECO:0007669"/>
    <property type="project" value="UniProtKB-SubCell"/>
</dbReference>
<dbReference type="EMBL" id="JBJKTR010000023">
    <property type="protein sequence ID" value="KAL3324361.1"/>
    <property type="molecule type" value="Genomic_DNA"/>
</dbReference>
<keyword evidence="3" id="KW-0808">Transferase</keyword>
<dbReference type="AlphaFoldDB" id="A0ABD2QY66"/>
<evidence type="ECO:0000313" key="9">
    <source>
        <dbReference type="Proteomes" id="UP001627284"/>
    </source>
</evidence>
<dbReference type="PROSITE" id="PS50829">
    <property type="entry name" value="GYF"/>
    <property type="match status" value="1"/>
</dbReference>
<keyword evidence="5" id="KW-0156">Chromatin regulator</keyword>
<sequence>MATAGSARTFAPSTSSVNEESCWFFEDHEGMKHGPHSLMELYSWCHYGYIVDSVMIHHAADKYRPFSLKSLISSWTMATLGALFLSNPDGHETASLQDFVSEISQGVCSQLHMVIMKAARRTLLDEIVSHAISECITKKKDLKKATNQKKVTDQSVKMSSPGTRMSAGFGGSKALIDPERGAEAPNFLNRKSPAAEIPLKSSGSSKSVGRFENYCDSYTVVCRKLFDSCMQSIWNAVFYDHVSEYSSAWRKRKRWSPPCLMVELNIQAISYANCTTKLSTEVLQVEEESFPPGFEKKNVTVDLPSVSSSKDCTVERSTEVLQVEEEYFGCDPDYPPGFEEKNMKADNPSVSSSKDCTAELSTEVLQVEKESFSCDLDFPPGFEEKNMTVDLPSVSSPFNDEKVLSRSSHATDPEANDHMQPILESILDELHLSAMMSLEEYITSLLHEEVMGKVDSLKDGMIIKVAEDPNIFNGGASQNDSSEAILVSENLVDIQNTSSRKKSLHQNSIDPYVISMSDWFSSAFQKSADLDNASSNGTTDELQPPHCKAVPVQTSKVRLARSDDSILRIIWYAALSNCRQTVHEKALRELNTS</sequence>
<dbReference type="Proteomes" id="UP001627284">
    <property type="component" value="Unassembled WGS sequence"/>
</dbReference>
<feature type="domain" description="GYF" evidence="7">
    <location>
        <begin position="20"/>
        <end position="67"/>
    </location>
</feature>
<dbReference type="SUPFAM" id="SSF55277">
    <property type="entry name" value="GYF domain"/>
    <property type="match status" value="1"/>
</dbReference>
<evidence type="ECO:0000313" key="8">
    <source>
        <dbReference type="EMBL" id="KAL3324365.1"/>
    </source>
</evidence>
<accession>A0ABD2QY66</accession>
<evidence type="ECO:0000256" key="2">
    <source>
        <dbReference type="ARBA" id="ARBA00022603"/>
    </source>
</evidence>
<dbReference type="InterPro" id="IPR035445">
    <property type="entry name" value="GYF-like_dom_sf"/>
</dbReference>
<keyword evidence="9" id="KW-1185">Reference proteome</keyword>
<comment type="caution">
    <text evidence="8">The sequence shown here is derived from an EMBL/GenBank/DDBJ whole genome shotgun (WGS) entry which is preliminary data.</text>
</comment>
<dbReference type="InterPro" id="IPR044570">
    <property type="entry name" value="Set1-like"/>
</dbReference>
<dbReference type="PANTHER" id="PTHR45814">
    <property type="entry name" value="HISTONE-LYSINE N-METHYLTRANSFERASE SETD1"/>
    <property type="match status" value="1"/>
</dbReference>
<keyword evidence="6" id="KW-0539">Nucleus</keyword>
<organism evidence="8 9">
    <name type="scientific">Solanum stoloniferum</name>
    <dbReference type="NCBI Taxonomy" id="62892"/>
    <lineage>
        <taxon>Eukaryota</taxon>
        <taxon>Viridiplantae</taxon>
        <taxon>Streptophyta</taxon>
        <taxon>Embryophyta</taxon>
        <taxon>Tracheophyta</taxon>
        <taxon>Spermatophyta</taxon>
        <taxon>Magnoliopsida</taxon>
        <taxon>eudicotyledons</taxon>
        <taxon>Gunneridae</taxon>
        <taxon>Pentapetalae</taxon>
        <taxon>asterids</taxon>
        <taxon>lamiids</taxon>
        <taxon>Solanales</taxon>
        <taxon>Solanaceae</taxon>
        <taxon>Solanoideae</taxon>
        <taxon>Solaneae</taxon>
        <taxon>Solanum</taxon>
    </lineage>
</organism>
<dbReference type="InterPro" id="IPR003169">
    <property type="entry name" value="GYF"/>
</dbReference>
<dbReference type="Gene3D" id="3.30.1490.40">
    <property type="match status" value="1"/>
</dbReference>
<dbReference type="GO" id="GO:0008168">
    <property type="term" value="F:methyltransferase activity"/>
    <property type="evidence" value="ECO:0007669"/>
    <property type="project" value="UniProtKB-KW"/>
</dbReference>
<dbReference type="EMBL" id="JBJKTR010000023">
    <property type="protein sequence ID" value="KAL3324363.1"/>
    <property type="molecule type" value="Genomic_DNA"/>
</dbReference>
<evidence type="ECO:0000256" key="6">
    <source>
        <dbReference type="ARBA" id="ARBA00023242"/>
    </source>
</evidence>
<dbReference type="EMBL" id="JBJKTR010000023">
    <property type="protein sequence ID" value="KAL3324360.1"/>
    <property type="molecule type" value="Genomic_DNA"/>
</dbReference>
<name>A0ABD2QY66_9SOLN</name>